<gene>
    <name evidence="6" type="ORF">F9802_13315</name>
</gene>
<dbReference type="CDD" id="cd07103">
    <property type="entry name" value="ALDH_F5_SSADH_GabD"/>
    <property type="match status" value="1"/>
</dbReference>
<dbReference type="RefSeq" id="WP_152152753.1">
    <property type="nucleotide sequence ID" value="NZ_WEIO01000008.1"/>
</dbReference>
<dbReference type="GO" id="GO:0006081">
    <property type="term" value="P:aldehyde metabolic process"/>
    <property type="evidence" value="ECO:0007669"/>
    <property type="project" value="InterPro"/>
</dbReference>
<dbReference type="InterPro" id="IPR016162">
    <property type="entry name" value="Ald_DH_N"/>
</dbReference>
<proteinExistence type="inferred from homology"/>
<dbReference type="GO" id="GO:0009450">
    <property type="term" value="P:gamma-aminobutyric acid catabolic process"/>
    <property type="evidence" value="ECO:0007669"/>
    <property type="project" value="TreeGrafter"/>
</dbReference>
<keyword evidence="7" id="KW-1185">Reference proteome</keyword>
<evidence type="ECO:0000259" key="5">
    <source>
        <dbReference type="Pfam" id="PF00171"/>
    </source>
</evidence>
<protein>
    <recommendedName>
        <fullName evidence="3">Aldehyde dehydrogenase</fullName>
    </recommendedName>
</protein>
<dbReference type="EMBL" id="WEIO01000008">
    <property type="protein sequence ID" value="KAB7705517.1"/>
    <property type="molecule type" value="Genomic_DNA"/>
</dbReference>
<reference evidence="6 7" key="1">
    <citation type="submission" date="2019-10" db="EMBL/GenBank/DDBJ databases">
        <title>Bacillus aerolatum sp. nov., isolated from bioaerosol of sport playgrounds.</title>
        <authorList>
            <person name="Chen P."/>
            <person name="Zhang G."/>
        </authorList>
    </citation>
    <scope>NUCLEOTIDE SEQUENCE [LARGE SCALE GENOMIC DNA]</scope>
    <source>
        <strain evidence="6 7">CX253</strain>
    </source>
</reference>
<dbReference type="InterPro" id="IPR015590">
    <property type="entry name" value="Aldehyde_DH_dom"/>
</dbReference>
<feature type="active site" evidence="4">
    <location>
        <position position="255"/>
    </location>
</feature>
<comment type="caution">
    <text evidence="6">The sequence shown here is derived from an EMBL/GenBank/DDBJ whole genome shotgun (WGS) entry which is preliminary data.</text>
</comment>
<dbReference type="Gene3D" id="3.40.605.10">
    <property type="entry name" value="Aldehyde Dehydrogenase, Chain A, domain 1"/>
    <property type="match status" value="1"/>
</dbReference>
<feature type="active site" evidence="4">
    <location>
        <position position="289"/>
    </location>
</feature>
<dbReference type="FunFam" id="3.40.605.10:FF:000005">
    <property type="entry name" value="Succinate-semialdehyde dehydrogenase I"/>
    <property type="match status" value="1"/>
</dbReference>
<dbReference type="Proteomes" id="UP000429595">
    <property type="component" value="Unassembled WGS sequence"/>
</dbReference>
<dbReference type="InterPro" id="IPR012394">
    <property type="entry name" value="Aldehyde_DH_NAD(P)"/>
</dbReference>
<dbReference type="PIRSF" id="PIRSF036492">
    <property type="entry name" value="ALDH"/>
    <property type="match status" value="1"/>
</dbReference>
<accession>A0A6I1FD67</accession>
<dbReference type="PANTHER" id="PTHR43353:SF5">
    <property type="entry name" value="SUCCINATE-SEMIALDEHYDE DEHYDROGENASE, MITOCHONDRIAL"/>
    <property type="match status" value="1"/>
</dbReference>
<name>A0A6I1FD67_9BACI</name>
<dbReference type="Gene3D" id="3.40.309.10">
    <property type="entry name" value="Aldehyde Dehydrogenase, Chain A, domain 2"/>
    <property type="match status" value="1"/>
</dbReference>
<evidence type="ECO:0000313" key="7">
    <source>
        <dbReference type="Proteomes" id="UP000429595"/>
    </source>
</evidence>
<dbReference type="InterPro" id="IPR050740">
    <property type="entry name" value="Aldehyde_DH_Superfamily"/>
</dbReference>
<dbReference type="GO" id="GO:0004777">
    <property type="term" value="F:succinate-semialdehyde dehydrogenase (NAD+) activity"/>
    <property type="evidence" value="ECO:0007669"/>
    <property type="project" value="TreeGrafter"/>
</dbReference>
<dbReference type="Pfam" id="PF00171">
    <property type="entry name" value="Aldedh"/>
    <property type="match status" value="1"/>
</dbReference>
<evidence type="ECO:0000256" key="1">
    <source>
        <dbReference type="ARBA" id="ARBA00009986"/>
    </source>
</evidence>
<dbReference type="InterPro" id="IPR016161">
    <property type="entry name" value="Ald_DH/histidinol_DH"/>
</dbReference>
<dbReference type="InterPro" id="IPR016163">
    <property type="entry name" value="Ald_DH_C"/>
</dbReference>
<keyword evidence="2 3" id="KW-0560">Oxidoreductase</keyword>
<evidence type="ECO:0000256" key="2">
    <source>
        <dbReference type="ARBA" id="ARBA00023002"/>
    </source>
</evidence>
<evidence type="ECO:0000256" key="4">
    <source>
        <dbReference type="PIRSR" id="PIRSR036492-1"/>
    </source>
</evidence>
<dbReference type="FunFam" id="3.40.309.10:FF:000004">
    <property type="entry name" value="Succinate-semialdehyde dehydrogenase I"/>
    <property type="match status" value="1"/>
</dbReference>
<comment type="similarity">
    <text evidence="1 3">Belongs to the aldehyde dehydrogenase family.</text>
</comment>
<organism evidence="6 7">
    <name type="scientific">Bacillus aerolatus</name>
    <dbReference type="NCBI Taxonomy" id="2653354"/>
    <lineage>
        <taxon>Bacteria</taxon>
        <taxon>Bacillati</taxon>
        <taxon>Bacillota</taxon>
        <taxon>Bacilli</taxon>
        <taxon>Bacillales</taxon>
        <taxon>Bacillaceae</taxon>
        <taxon>Bacillus</taxon>
    </lineage>
</organism>
<evidence type="ECO:0000313" key="6">
    <source>
        <dbReference type="EMBL" id="KAB7705517.1"/>
    </source>
</evidence>
<evidence type="ECO:0000256" key="3">
    <source>
        <dbReference type="PIRNR" id="PIRNR036492"/>
    </source>
</evidence>
<feature type="domain" description="Aldehyde dehydrogenase" evidence="5">
    <location>
        <begin position="19"/>
        <end position="481"/>
    </location>
</feature>
<dbReference type="PANTHER" id="PTHR43353">
    <property type="entry name" value="SUCCINATE-SEMIALDEHYDE DEHYDROGENASE, MITOCHONDRIAL"/>
    <property type="match status" value="1"/>
</dbReference>
<dbReference type="SUPFAM" id="SSF53720">
    <property type="entry name" value="ALDH-like"/>
    <property type="match status" value="1"/>
</dbReference>
<sequence>MTTVINDVKTYNLYINGEWVSPISESYFDVISPATGQVVSKAALGDEQDTKRAIDAAAAAFPEWSAKTGRERAEILTRLYQLMIENSEQLAKSISVEMGKPIQQARGEVMNAAEYVLWNLEEGKRVSGEVIPGAVKNRRLQVIRQPIGPVAAITPWNFPLGMVTRKLAPALAAGCTVVLKPAEQTPGSAILFFELAEKAGIPKGVINLVTGTPQQIGDALLSDKRIRKITFTGSTNVGKQLLRKAADQVKRVSMELGGHAPFIVFEDADLEHTIEQLARCKFQNCGQTCISANRIYVQESIKDQFLSLLKEKAESLRVGNGLEKGVDVGPLVSKAGLNKVEEQVNNAVEQGAKLVTGGEKYEVEGHEEGYFYKPTILADVQDTMMIATNETFGPVAPIFTFKTEEEVVAKANDTDYGLAAYCFTKDLSRSVRVSEALEYGMVGINDTVLSQVEGPFGGIKESGMGREGGTDGLADFLEKKFISTII</sequence>
<dbReference type="AlphaFoldDB" id="A0A6I1FD67"/>